<protein>
    <submittedName>
        <fullName evidence="1">Uncharacterized protein</fullName>
    </submittedName>
</protein>
<dbReference type="RefSeq" id="WP_143090962.1">
    <property type="nucleotide sequence ID" value="NZ_FONY01000032.1"/>
</dbReference>
<dbReference type="EMBL" id="FONY01000032">
    <property type="protein sequence ID" value="SFF41732.1"/>
    <property type="molecule type" value="Genomic_DNA"/>
</dbReference>
<name>A0A1I2IH52_9BACT</name>
<evidence type="ECO:0000313" key="2">
    <source>
        <dbReference type="Proteomes" id="UP000199513"/>
    </source>
</evidence>
<evidence type="ECO:0000313" key="1">
    <source>
        <dbReference type="EMBL" id="SFF41732.1"/>
    </source>
</evidence>
<dbReference type="STRING" id="1003.SAMN04488541_103246"/>
<accession>A0A1I2IH52</accession>
<keyword evidence="2" id="KW-1185">Reference proteome</keyword>
<gene>
    <name evidence="1" type="ORF">SAMN04488541_103246</name>
</gene>
<organism evidence="1 2">
    <name type="scientific">Thermoflexibacter ruber</name>
    <dbReference type="NCBI Taxonomy" id="1003"/>
    <lineage>
        <taxon>Bacteria</taxon>
        <taxon>Pseudomonadati</taxon>
        <taxon>Bacteroidota</taxon>
        <taxon>Cytophagia</taxon>
        <taxon>Cytophagales</taxon>
        <taxon>Thermoflexibacteraceae</taxon>
        <taxon>Thermoflexibacter</taxon>
    </lineage>
</organism>
<reference evidence="1 2" key="1">
    <citation type="submission" date="2016-10" db="EMBL/GenBank/DDBJ databases">
        <authorList>
            <person name="de Groot N.N."/>
        </authorList>
    </citation>
    <scope>NUCLEOTIDE SEQUENCE [LARGE SCALE GENOMIC DNA]</scope>
    <source>
        <strain>GEY</strain>
        <strain evidence="2">DSM 9560</strain>
    </source>
</reference>
<dbReference type="Proteomes" id="UP000199513">
    <property type="component" value="Unassembled WGS sequence"/>
</dbReference>
<sequence length="238" mass="27898">MKNLKYCKSILFIILIILILWACDTDKIAPRDMTFGRDYFILDIGHFVSYNVKETQYALNQPPRIFTYQLREVVENAFTDETGGQSYRIVRYIRENGRQNWQIRNVWTARLDASGAVRTEENKPFLKLVFPLAEGKTWDGNTFNDLGREMYLMRDLGKSYRFDFKNYDETVTVIQNRDSNLVNKDFRTEVYAKGIGLIYRKSDRVVYCQDRSRNCLGQGIIESGLVVEQSIFDTGKLR</sequence>
<proteinExistence type="predicted"/>
<dbReference type="AlphaFoldDB" id="A0A1I2IH52"/>
<dbReference type="OrthoDB" id="1467525at2"/>